<accession>I7LFZ1</accession>
<protein>
    <submittedName>
        <fullName evidence="1">Recombinational DNA repair protein RecT (Prophage associated)</fullName>
    </submittedName>
</protein>
<dbReference type="Pfam" id="PF03837">
    <property type="entry name" value="RecT"/>
    <property type="match status" value="1"/>
</dbReference>
<comment type="caution">
    <text evidence="1">The sequence shown here is derived from an EMBL/GenBank/DDBJ whole genome shotgun (WGS) entry which is preliminary data.</text>
</comment>
<sequence>MPTKSNAGLIQKAAKAQGAVANSNNQHLKPIDRLKNILNAESVQEQFRNALKENSGAFIASLIDLYNNDKTLQACDPKNVVMEALKAASLKLPINKQLGFSYIVPYKNKDGYMPTFQIGYKGYIQLAMRTGAYKHINADVVYEGELVSIDKLTGEIVLDPSKKISDKKIGYFAYIETINGFKKTLYKTVDEIIAHAKKYSKSYGNQYSAWATDFDAMAMKTCMRLLISKYGIMSIELMQALSTDEPEINPQENRVFADDSVIEADYSIGDAKEEQIGDVLEQSGTLLDEEAVISEEQ</sequence>
<dbReference type="STRING" id="857293.CAAU_0781"/>
<name>I7LFZ1_9CLOT</name>
<gene>
    <name evidence="1" type="ORF">CAAU_0781</name>
</gene>
<reference evidence="1 2" key="1">
    <citation type="journal article" date="2011" name="J. Bacteriol.">
        <title>Draft genome sequence of Caloramator australicus strain RC3T, a thermoanaerobe from the Great Artesian Basin of Australia.</title>
        <authorList>
            <person name="Ogg C.D."/>
            <person name="Patel B.K.C."/>
        </authorList>
    </citation>
    <scope>NUCLEOTIDE SEQUENCE [LARGE SCALE GENOMIC DNA]</scope>
    <source>
        <strain evidence="1 2">RC3</strain>
    </source>
</reference>
<dbReference type="AlphaFoldDB" id="I7LFZ1"/>
<dbReference type="InterPro" id="IPR018330">
    <property type="entry name" value="RecT_fam"/>
</dbReference>
<evidence type="ECO:0000313" key="2">
    <source>
        <dbReference type="Proteomes" id="UP000007652"/>
    </source>
</evidence>
<keyword evidence="2" id="KW-1185">Reference proteome</keyword>
<dbReference type="OrthoDB" id="1045432at2"/>
<dbReference type="EMBL" id="CAKP01000036">
    <property type="protein sequence ID" value="CCJ32865.1"/>
    <property type="molecule type" value="Genomic_DNA"/>
</dbReference>
<dbReference type="eggNOG" id="COG3723">
    <property type="taxonomic scope" value="Bacteria"/>
</dbReference>
<dbReference type="Proteomes" id="UP000007652">
    <property type="component" value="Unassembled WGS sequence"/>
</dbReference>
<dbReference type="GO" id="GO:0006259">
    <property type="term" value="P:DNA metabolic process"/>
    <property type="evidence" value="ECO:0007669"/>
    <property type="project" value="InterPro"/>
</dbReference>
<organism evidence="1 2">
    <name type="scientific">Caloramator australicus RC3</name>
    <dbReference type="NCBI Taxonomy" id="857293"/>
    <lineage>
        <taxon>Bacteria</taxon>
        <taxon>Bacillati</taxon>
        <taxon>Bacillota</taxon>
        <taxon>Clostridia</taxon>
        <taxon>Eubacteriales</taxon>
        <taxon>Clostridiaceae</taxon>
        <taxon>Caloramator</taxon>
    </lineage>
</organism>
<evidence type="ECO:0000313" key="1">
    <source>
        <dbReference type="EMBL" id="CCJ32865.1"/>
    </source>
</evidence>
<dbReference type="NCBIfam" id="TIGR00616">
    <property type="entry name" value="rect"/>
    <property type="match status" value="1"/>
</dbReference>
<dbReference type="InterPro" id="IPR004590">
    <property type="entry name" value="ssDNA_annealing_RecT"/>
</dbReference>
<dbReference type="GO" id="GO:0003677">
    <property type="term" value="F:DNA binding"/>
    <property type="evidence" value="ECO:0007669"/>
    <property type="project" value="InterPro"/>
</dbReference>
<dbReference type="RefSeq" id="WP_008908141.1">
    <property type="nucleotide sequence ID" value="NZ_CAKP01000036.1"/>
</dbReference>
<proteinExistence type="predicted"/>